<dbReference type="EMBL" id="MH026108">
    <property type="protein sequence ID" value="QBX88703.1"/>
    <property type="molecule type" value="Genomic_DNA"/>
</dbReference>
<proteinExistence type="predicted"/>
<dbReference type="Pfam" id="PF02470">
    <property type="entry name" value="MlaD"/>
    <property type="match status" value="1"/>
</dbReference>
<protein>
    <recommendedName>
        <fullName evidence="1">Mce/MlaD domain-containing protein</fullName>
    </recommendedName>
</protein>
<sequence>MRIRSRNVKWKVKKIIFLSLVLLFSFLSWSIIYFRSHNKQYFIFVEFANAHGIQPGTPLRLRGYSIGSVTDISTELNSILVLIKIDSSSIIIPRNSLIEINQTGLLNDSVIDILPLEHIFDAGLKKLDPFAETCINSNIVCHLSYLQGDRGLNYDDLVRATTRIAQRFDDPSFFNLFYVFLHQGIKLSDNLLAVSSNFVDILHVLYYKFQKNLQ</sequence>
<feature type="domain" description="Mce/MlaD" evidence="1">
    <location>
        <begin position="40"/>
        <end position="115"/>
    </location>
</feature>
<dbReference type="GO" id="GO:0005543">
    <property type="term" value="F:phospholipid binding"/>
    <property type="evidence" value="ECO:0007669"/>
    <property type="project" value="TreeGrafter"/>
</dbReference>
<evidence type="ECO:0000259" key="1">
    <source>
        <dbReference type="Pfam" id="PF02470"/>
    </source>
</evidence>
<dbReference type="PANTHER" id="PTHR34675">
    <property type="entry name" value="PROTEIN TRIGALACTOSYLDIACYLGLYCEROL 2, CHLOROPLASTIC"/>
    <property type="match status" value="1"/>
</dbReference>
<reference evidence="2" key="1">
    <citation type="journal article" date="2019" name="Phycologia">
        <title>Chloroplast and mitochondrial genomes of Balbiania investiens (Balbianiales, Nemaliophycidae).</title>
        <authorList>
            <person name="Evans J.R."/>
            <person name="StAmour N."/>
            <person name="Verbruggen H."/>
            <person name="Salomaki E.D."/>
            <person name="Vis M.L."/>
        </authorList>
    </citation>
    <scope>NUCLEOTIDE SEQUENCE</scope>
</reference>
<dbReference type="AlphaFoldDB" id="A0A4D6BP30"/>
<evidence type="ECO:0000313" key="2">
    <source>
        <dbReference type="EMBL" id="QBX88703.1"/>
    </source>
</evidence>
<name>A0A4D6BP30_9FLOR</name>
<geneLocation type="plastid" evidence="2"/>
<dbReference type="InterPro" id="IPR003399">
    <property type="entry name" value="Mce/MlaD"/>
</dbReference>
<organism evidence="2">
    <name type="scientific">Balbiania investiens</name>
    <dbReference type="NCBI Taxonomy" id="111861"/>
    <lineage>
        <taxon>Eukaryota</taxon>
        <taxon>Rhodophyta</taxon>
        <taxon>Florideophyceae</taxon>
        <taxon>Nemaliophycidae</taxon>
        <taxon>Balbianiales</taxon>
        <taxon>Balbianiaceae</taxon>
        <taxon>Balbiania</taxon>
    </lineage>
</organism>
<dbReference type="InterPro" id="IPR039342">
    <property type="entry name" value="TGD2-like"/>
</dbReference>
<dbReference type="PANTHER" id="PTHR34675:SF1">
    <property type="entry name" value="PROTEIN TRIGALACTOSYLDIACYLGLYCEROL 2, CHLOROPLASTIC"/>
    <property type="match status" value="1"/>
</dbReference>
<dbReference type="GeneID" id="40138869"/>
<keyword evidence="2" id="KW-0934">Plastid</keyword>
<dbReference type="GO" id="GO:0005319">
    <property type="term" value="F:lipid transporter activity"/>
    <property type="evidence" value="ECO:0007669"/>
    <property type="project" value="TreeGrafter"/>
</dbReference>
<gene>
    <name evidence="2" type="primary">ycf22</name>
</gene>
<dbReference type="GO" id="GO:0009706">
    <property type="term" value="C:chloroplast inner membrane"/>
    <property type="evidence" value="ECO:0007669"/>
    <property type="project" value="TreeGrafter"/>
</dbReference>
<accession>A0A4D6BP30</accession>
<dbReference type="RefSeq" id="YP_009628920.1">
    <property type="nucleotide sequence ID" value="NC_042171.1"/>
</dbReference>